<keyword evidence="3" id="KW-1185">Reference proteome</keyword>
<accession>A0A397GNJ8</accession>
<evidence type="ECO:0000313" key="3">
    <source>
        <dbReference type="Proteomes" id="UP000215289"/>
    </source>
</evidence>
<comment type="caution">
    <text evidence="2">The sequence shown here is derived from an EMBL/GenBank/DDBJ whole genome shotgun (WGS) entry which is preliminary data.</text>
</comment>
<gene>
    <name evidence="2" type="ORF">CFD26_108478</name>
</gene>
<name>A0A397GNJ8_9EURO</name>
<dbReference type="OrthoDB" id="5068061at2759"/>
<dbReference type="EMBL" id="NIDN02000016">
    <property type="protein sequence ID" value="RLM00409.1"/>
    <property type="molecule type" value="Genomic_DNA"/>
</dbReference>
<evidence type="ECO:0000313" key="2">
    <source>
        <dbReference type="EMBL" id="RLM00409.1"/>
    </source>
</evidence>
<evidence type="ECO:0000256" key="1">
    <source>
        <dbReference type="SAM" id="Coils"/>
    </source>
</evidence>
<feature type="coiled-coil region" evidence="1">
    <location>
        <begin position="150"/>
        <end position="191"/>
    </location>
</feature>
<protein>
    <submittedName>
        <fullName evidence="2">Uncharacterized protein</fullName>
    </submittedName>
</protein>
<sequence length="283" mass="32264">MSTAVWDPDTVLQVTDASGRGMFCFGLVRPRFDSPCRSRSRWDVPWARYMAILSMLDAISTKLPHDVTNSELRRIARLGLCEYHGDQEHEVVAKWENIPDRIEDIYQTYEEQREGIIQDLKTLQKENKYEDLEDRELSVTIELMAATTQLHEVQSVNQGLENDKKTLQLEIDILKQEMKRLNDSNTSISSQLASTAVSLETVTNELSAYKKNMQLRVGLTTSTTEIMELRSKIAQLSTPVWYRLIQLIKQKLLGLTHLLKPGKEVSDEEEGVALAPAVSVRDV</sequence>
<organism evidence="2 3">
    <name type="scientific">Aspergillus turcosus</name>
    <dbReference type="NCBI Taxonomy" id="1245748"/>
    <lineage>
        <taxon>Eukaryota</taxon>
        <taxon>Fungi</taxon>
        <taxon>Dikarya</taxon>
        <taxon>Ascomycota</taxon>
        <taxon>Pezizomycotina</taxon>
        <taxon>Eurotiomycetes</taxon>
        <taxon>Eurotiomycetidae</taxon>
        <taxon>Eurotiales</taxon>
        <taxon>Aspergillaceae</taxon>
        <taxon>Aspergillus</taxon>
        <taxon>Aspergillus subgen. Fumigati</taxon>
    </lineage>
</organism>
<proteinExistence type="predicted"/>
<dbReference type="Proteomes" id="UP000215289">
    <property type="component" value="Unassembled WGS sequence"/>
</dbReference>
<keyword evidence="1" id="KW-0175">Coiled coil</keyword>
<dbReference type="STRING" id="1245748.A0A397GNJ8"/>
<reference evidence="2 3" key="1">
    <citation type="submission" date="2018-08" db="EMBL/GenBank/DDBJ databases">
        <title>Draft genome sequences of two Aspergillus turcosus clinical strains isolated from bronchoalveolar lavage fluid: one azole-susceptible and the other azole-resistant.</title>
        <authorList>
            <person name="Parent-Michaud M."/>
            <person name="Dufresne P.J."/>
            <person name="Fournier E."/>
            <person name="Martineau C."/>
            <person name="Moreira S."/>
            <person name="Perkins V."/>
            <person name="De Repentigny L."/>
            <person name="Dufresne S.F."/>
        </authorList>
    </citation>
    <scope>NUCLEOTIDE SEQUENCE [LARGE SCALE GENOMIC DNA]</scope>
    <source>
        <strain evidence="2">HMR AF 1038</strain>
    </source>
</reference>
<dbReference type="AlphaFoldDB" id="A0A397GNJ8"/>